<feature type="transmembrane region" description="Helical" evidence="1">
    <location>
        <begin position="212"/>
        <end position="233"/>
    </location>
</feature>
<dbReference type="GO" id="GO:0005886">
    <property type="term" value="C:plasma membrane"/>
    <property type="evidence" value="ECO:0007669"/>
    <property type="project" value="UniProtKB-SubCell"/>
</dbReference>
<evidence type="ECO:0000256" key="1">
    <source>
        <dbReference type="SAM" id="Phobius"/>
    </source>
</evidence>
<gene>
    <name evidence="2" type="ORF">CR203_12100</name>
</gene>
<dbReference type="AlphaFoldDB" id="A0A3A9KCA3"/>
<feature type="transmembrane region" description="Helical" evidence="1">
    <location>
        <begin position="240"/>
        <end position="265"/>
    </location>
</feature>
<feature type="transmembrane region" description="Helical" evidence="1">
    <location>
        <begin position="150"/>
        <end position="171"/>
    </location>
</feature>
<evidence type="ECO:0000313" key="2">
    <source>
        <dbReference type="EMBL" id="RKL67243.1"/>
    </source>
</evidence>
<dbReference type="Proteomes" id="UP000281498">
    <property type="component" value="Unassembled WGS sequence"/>
</dbReference>
<feature type="transmembrane region" description="Helical" evidence="1">
    <location>
        <begin position="20"/>
        <end position="41"/>
    </location>
</feature>
<dbReference type="OrthoDB" id="8613028at2"/>
<keyword evidence="3" id="KW-1185">Reference proteome</keyword>
<comment type="caution">
    <text evidence="2">The sequence shown here is derived from an EMBL/GenBank/DDBJ whole genome shotgun (WGS) entry which is preliminary data.</text>
</comment>
<feature type="transmembrane region" description="Helical" evidence="1">
    <location>
        <begin position="109"/>
        <end position="129"/>
    </location>
</feature>
<feature type="transmembrane region" description="Helical" evidence="1">
    <location>
        <begin position="285"/>
        <end position="313"/>
    </location>
</feature>
<keyword evidence="1" id="KW-0472">Membrane</keyword>
<evidence type="ECO:0008006" key="4">
    <source>
        <dbReference type="Google" id="ProtNLM"/>
    </source>
</evidence>
<name>A0A3A9KCA3_9BACI</name>
<dbReference type="PANTHER" id="PTHR37305:SF1">
    <property type="entry name" value="MEMBRANE PROTEIN"/>
    <property type="match status" value="1"/>
</dbReference>
<reference evidence="2 3" key="1">
    <citation type="submission" date="2017-10" db="EMBL/GenBank/DDBJ databases">
        <title>Bacillus sp. nov., a halophilic bacterium isolated from a Keqin Lake.</title>
        <authorList>
            <person name="Wang H."/>
        </authorList>
    </citation>
    <scope>NUCLEOTIDE SEQUENCE [LARGE SCALE GENOMIC DNA]</scope>
    <source>
        <strain evidence="2 3">KCTC 13187</strain>
    </source>
</reference>
<keyword evidence="1" id="KW-0812">Transmembrane</keyword>
<keyword evidence="1" id="KW-1133">Transmembrane helix</keyword>
<accession>A0A3A9KCA3</accession>
<protein>
    <recommendedName>
        <fullName evidence="4">ABC transporter permease</fullName>
    </recommendedName>
</protein>
<dbReference type="EMBL" id="PDOE01000004">
    <property type="protein sequence ID" value="RKL67243.1"/>
    <property type="molecule type" value="Genomic_DNA"/>
</dbReference>
<sequence length="320" mass="35779">MQSLIHNEWIKLWNKKQPWFFLGAIVVLIIGMVVIYDNFLIDSNNQSTGEWEVTLETEIAEQEEIIEMNNGDEMDIEFAEQIIQENKAMLEAGVNPNEMNNAKFLNESIFAITAFVTLFSVIIASTIVSSEQDNGTLKQLFIRPFERWQFLLAKFITVVLFSMILLATLIITNLTVGTIFFGSGSFSTPITEITMQGGNIITTVAEVLPAKIGLYFLNMLMFLIISFSVSILFKSQTLAVGIGIFILFATNVMQALTGLLGDYMWYKLLFLPHLSLPSYVLVDELLPGVGLGFSLAVLAVYAILFLGSATIFFQKRDLSS</sequence>
<organism evidence="2 3">
    <name type="scientific">Salipaludibacillus neizhouensis</name>
    <dbReference type="NCBI Taxonomy" id="885475"/>
    <lineage>
        <taxon>Bacteria</taxon>
        <taxon>Bacillati</taxon>
        <taxon>Bacillota</taxon>
        <taxon>Bacilli</taxon>
        <taxon>Bacillales</taxon>
        <taxon>Bacillaceae</taxon>
    </lineage>
</organism>
<dbReference type="GO" id="GO:0140359">
    <property type="term" value="F:ABC-type transporter activity"/>
    <property type="evidence" value="ECO:0007669"/>
    <property type="project" value="InterPro"/>
</dbReference>
<proteinExistence type="predicted"/>
<dbReference type="Pfam" id="PF12679">
    <property type="entry name" value="ABC2_membrane_2"/>
    <property type="match status" value="1"/>
</dbReference>
<dbReference type="PANTHER" id="PTHR37305">
    <property type="entry name" value="INTEGRAL MEMBRANE PROTEIN-RELATED"/>
    <property type="match status" value="1"/>
</dbReference>
<evidence type="ECO:0000313" key="3">
    <source>
        <dbReference type="Proteomes" id="UP000281498"/>
    </source>
</evidence>
<dbReference type="RefSeq" id="WP_110937269.1">
    <property type="nucleotide sequence ID" value="NZ_KZ614146.1"/>
</dbReference>